<dbReference type="InterPro" id="IPR005828">
    <property type="entry name" value="MFS_sugar_transport-like"/>
</dbReference>
<evidence type="ECO:0000259" key="9">
    <source>
        <dbReference type="PROSITE" id="PS50850"/>
    </source>
</evidence>
<feature type="transmembrane region" description="Helical" evidence="8">
    <location>
        <begin position="423"/>
        <end position="447"/>
    </location>
</feature>
<dbReference type="EMBL" id="JASJQH010000011">
    <property type="protein sequence ID" value="KAK9768610.1"/>
    <property type="molecule type" value="Genomic_DNA"/>
</dbReference>
<keyword evidence="4 8" id="KW-0812">Transmembrane</keyword>
<reference evidence="10 11" key="1">
    <citation type="submission" date="2023-04" db="EMBL/GenBank/DDBJ databases">
        <title>Genome of Basidiobolus ranarum AG-B5.</title>
        <authorList>
            <person name="Stajich J.E."/>
            <person name="Carter-House D."/>
            <person name="Gryganskyi A."/>
        </authorList>
    </citation>
    <scope>NUCLEOTIDE SEQUENCE [LARGE SCALE GENOMIC DNA]</scope>
    <source>
        <strain evidence="10 11">AG-B5</strain>
    </source>
</reference>
<dbReference type="Gene3D" id="1.20.1250.20">
    <property type="entry name" value="MFS general substrate transporter like domains"/>
    <property type="match status" value="1"/>
</dbReference>
<evidence type="ECO:0000256" key="2">
    <source>
        <dbReference type="ARBA" id="ARBA00010992"/>
    </source>
</evidence>
<comment type="similarity">
    <text evidence="2 7">Belongs to the major facilitator superfamily. Sugar transporter (TC 2.A.1.1) family.</text>
</comment>
<evidence type="ECO:0000313" key="11">
    <source>
        <dbReference type="Proteomes" id="UP001479436"/>
    </source>
</evidence>
<evidence type="ECO:0000256" key="8">
    <source>
        <dbReference type="SAM" id="Phobius"/>
    </source>
</evidence>
<dbReference type="Pfam" id="PF00083">
    <property type="entry name" value="Sugar_tr"/>
    <property type="match status" value="1"/>
</dbReference>
<evidence type="ECO:0000256" key="3">
    <source>
        <dbReference type="ARBA" id="ARBA00022448"/>
    </source>
</evidence>
<dbReference type="InterPro" id="IPR036259">
    <property type="entry name" value="MFS_trans_sf"/>
</dbReference>
<feature type="transmembrane region" description="Helical" evidence="8">
    <location>
        <begin position="459"/>
        <end position="477"/>
    </location>
</feature>
<evidence type="ECO:0000256" key="1">
    <source>
        <dbReference type="ARBA" id="ARBA00004141"/>
    </source>
</evidence>
<feature type="transmembrane region" description="Helical" evidence="8">
    <location>
        <begin position="335"/>
        <end position="354"/>
    </location>
</feature>
<organism evidence="10 11">
    <name type="scientific">Basidiobolus ranarum</name>
    <dbReference type="NCBI Taxonomy" id="34480"/>
    <lineage>
        <taxon>Eukaryota</taxon>
        <taxon>Fungi</taxon>
        <taxon>Fungi incertae sedis</taxon>
        <taxon>Zoopagomycota</taxon>
        <taxon>Entomophthoromycotina</taxon>
        <taxon>Basidiobolomycetes</taxon>
        <taxon>Basidiobolales</taxon>
        <taxon>Basidiobolaceae</taxon>
        <taxon>Basidiobolus</taxon>
    </lineage>
</organism>
<keyword evidence="11" id="KW-1185">Reference proteome</keyword>
<dbReference type="Proteomes" id="UP001479436">
    <property type="component" value="Unassembled WGS sequence"/>
</dbReference>
<feature type="domain" description="Major facilitator superfamily (MFS) profile" evidence="9">
    <location>
        <begin position="44"/>
        <end position="481"/>
    </location>
</feature>
<dbReference type="PANTHER" id="PTHR23503">
    <property type="entry name" value="SOLUTE CARRIER FAMILY 2"/>
    <property type="match status" value="1"/>
</dbReference>
<feature type="transmembrane region" description="Helical" evidence="8">
    <location>
        <begin position="207"/>
        <end position="228"/>
    </location>
</feature>
<feature type="transmembrane region" description="Helical" evidence="8">
    <location>
        <begin position="89"/>
        <end position="110"/>
    </location>
</feature>
<dbReference type="InterPro" id="IPR020846">
    <property type="entry name" value="MFS_dom"/>
</dbReference>
<dbReference type="InterPro" id="IPR045263">
    <property type="entry name" value="GLUT"/>
</dbReference>
<feature type="transmembrane region" description="Helical" evidence="8">
    <location>
        <begin position="146"/>
        <end position="168"/>
    </location>
</feature>
<feature type="transmembrane region" description="Helical" evidence="8">
    <location>
        <begin position="366"/>
        <end position="384"/>
    </location>
</feature>
<evidence type="ECO:0000256" key="5">
    <source>
        <dbReference type="ARBA" id="ARBA00022989"/>
    </source>
</evidence>
<dbReference type="SUPFAM" id="SSF103473">
    <property type="entry name" value="MFS general substrate transporter"/>
    <property type="match status" value="1"/>
</dbReference>
<dbReference type="InterPro" id="IPR005829">
    <property type="entry name" value="Sugar_transporter_CS"/>
</dbReference>
<evidence type="ECO:0000256" key="4">
    <source>
        <dbReference type="ARBA" id="ARBA00022692"/>
    </source>
</evidence>
<evidence type="ECO:0000313" key="10">
    <source>
        <dbReference type="EMBL" id="KAK9768610.1"/>
    </source>
</evidence>
<keyword evidence="3 7" id="KW-0813">Transport</keyword>
<dbReference type="InterPro" id="IPR003663">
    <property type="entry name" value="Sugar/inositol_transpt"/>
</dbReference>
<feature type="transmembrane region" description="Helical" evidence="8">
    <location>
        <begin position="301"/>
        <end position="323"/>
    </location>
</feature>
<comment type="caution">
    <text evidence="10">The sequence shown here is derived from an EMBL/GenBank/DDBJ whole genome shotgun (WGS) entry which is preliminary data.</text>
</comment>
<name>A0ABR2X497_9FUNG</name>
<sequence>MSSQSIQNEKTSSDVSKRDLEISSTSDSILDSREKGMTPVVFLSVLVVTMASFNKGWNTGSPNIAEKVVRECTDIRSGPFPACLPMGDLLWGFNVAIMQIGGLIGGLIAGPIADRLGRKTTLVYNNLNFIFGGLLIGLSAHTAMFAIGRFLIGLGSGTSTVVGPIYIAETSTIRYRGAMGTLLQVSIALGILISQLTGLGLATVPLWRVLFAMTIGFAILQVSLLTLCPETPRYLLSKEKVSDARESLQKLRRGCYIEHEFKDMLTSTKCDDVHSSGRLKGASLGDQIKAVMSDRYVRKMLFVGIGLHVSQQLSGVNGVTLYSTTMFRQTLGSQLAPYMTICIAALNVLLNLCSSMLIDRSGRRPLLLLSTGGMLVSCILLIVGDVINNVILNTIAVFLYTSSFSIGSATIPFMIIAELVPTWAAGIVVSAATAVNWACYSIIVLVFPTLITSLGARSFIIFAVTNGVALTFIYFLVPETKGRSMDEIAAEHGYQPTS</sequence>
<protein>
    <submittedName>
        <fullName evidence="10">Bifunctional purine biosynthesis protein PurH</fullName>
    </submittedName>
</protein>
<feature type="transmembrane region" description="Helical" evidence="8">
    <location>
        <begin position="390"/>
        <end position="416"/>
    </location>
</feature>
<dbReference type="NCBIfam" id="TIGR00879">
    <property type="entry name" value="SP"/>
    <property type="match status" value="1"/>
</dbReference>
<comment type="subcellular location">
    <subcellularLocation>
        <location evidence="1">Membrane</location>
        <topology evidence="1">Multi-pass membrane protein</topology>
    </subcellularLocation>
</comment>
<feature type="transmembrane region" description="Helical" evidence="8">
    <location>
        <begin position="122"/>
        <end position="140"/>
    </location>
</feature>
<feature type="transmembrane region" description="Helical" evidence="8">
    <location>
        <begin position="36"/>
        <end position="53"/>
    </location>
</feature>
<accession>A0ABR2X497</accession>
<dbReference type="PROSITE" id="PS50850">
    <property type="entry name" value="MFS"/>
    <property type="match status" value="1"/>
</dbReference>
<feature type="transmembrane region" description="Helical" evidence="8">
    <location>
        <begin position="180"/>
        <end position="201"/>
    </location>
</feature>
<keyword evidence="5 8" id="KW-1133">Transmembrane helix</keyword>
<keyword evidence="6 8" id="KW-0472">Membrane</keyword>
<proteinExistence type="inferred from homology"/>
<dbReference type="PANTHER" id="PTHR23503:SF8">
    <property type="entry name" value="FACILITATED GLUCOSE TRANSPORTER PROTEIN 1"/>
    <property type="match status" value="1"/>
</dbReference>
<evidence type="ECO:0000256" key="6">
    <source>
        <dbReference type="ARBA" id="ARBA00023136"/>
    </source>
</evidence>
<dbReference type="PROSITE" id="PS00217">
    <property type="entry name" value="SUGAR_TRANSPORT_2"/>
    <property type="match status" value="1"/>
</dbReference>
<dbReference type="PRINTS" id="PR00171">
    <property type="entry name" value="SUGRTRNSPORT"/>
</dbReference>
<evidence type="ECO:0000256" key="7">
    <source>
        <dbReference type="RuleBase" id="RU003346"/>
    </source>
</evidence>
<gene>
    <name evidence="10" type="primary">HGT20_2</name>
    <name evidence="10" type="ORF">K7432_000597</name>
</gene>